<keyword evidence="3" id="KW-1185">Reference proteome</keyword>
<evidence type="ECO:0000313" key="3">
    <source>
        <dbReference type="Proteomes" id="UP001156441"/>
    </source>
</evidence>
<dbReference type="InterPro" id="IPR036689">
    <property type="entry name" value="ESAT-6-like_sf"/>
</dbReference>
<dbReference type="Gene3D" id="1.10.287.1060">
    <property type="entry name" value="ESAT-6-like"/>
    <property type="match status" value="1"/>
</dbReference>
<name>A0ABT2JIQ2_9PSEU</name>
<sequence length="94" mass="10185">MSEIKVTFGGLEAASASITSNAQKVQGSLDDLKSYLQPLVATWTGEASEAYQNHQRQWDTAAADLQQVLAAIGTAVQRAADDYRDGERNNAGRW</sequence>
<dbReference type="Proteomes" id="UP001156441">
    <property type="component" value="Unassembled WGS sequence"/>
</dbReference>
<dbReference type="Pfam" id="PF06013">
    <property type="entry name" value="WXG100"/>
    <property type="match status" value="1"/>
</dbReference>
<reference evidence="2 3" key="1">
    <citation type="submission" date="2021-02" db="EMBL/GenBank/DDBJ databases">
        <title>Actinophytocola xerophila sp. nov., isolated from soil of cotton cropping field.</title>
        <authorList>
            <person name="Huang R."/>
            <person name="Chen X."/>
            <person name="Ge X."/>
            <person name="Liu W."/>
        </authorList>
    </citation>
    <scope>NUCLEOTIDE SEQUENCE [LARGE SCALE GENOMIC DNA]</scope>
    <source>
        <strain evidence="2 3">S1-96</strain>
    </source>
</reference>
<dbReference type="SUPFAM" id="SSF140453">
    <property type="entry name" value="EsxAB dimer-like"/>
    <property type="match status" value="1"/>
</dbReference>
<evidence type="ECO:0000313" key="2">
    <source>
        <dbReference type="EMBL" id="MCT2587404.1"/>
    </source>
</evidence>
<proteinExistence type="inferred from homology"/>
<comment type="caution">
    <text evidence="2">The sequence shown here is derived from an EMBL/GenBank/DDBJ whole genome shotgun (WGS) entry which is preliminary data.</text>
</comment>
<dbReference type="EMBL" id="JAFFZE010000025">
    <property type="protein sequence ID" value="MCT2587404.1"/>
    <property type="molecule type" value="Genomic_DNA"/>
</dbReference>
<dbReference type="NCBIfam" id="TIGR03930">
    <property type="entry name" value="WXG100_ESAT6"/>
    <property type="match status" value="1"/>
</dbReference>
<dbReference type="InterPro" id="IPR010310">
    <property type="entry name" value="T7SS_ESAT-6-like"/>
</dbReference>
<gene>
    <name evidence="2" type="ORF">JT362_30200</name>
</gene>
<organism evidence="2 3">
    <name type="scientific">Actinophytocola gossypii</name>
    <dbReference type="NCBI Taxonomy" id="2812003"/>
    <lineage>
        <taxon>Bacteria</taxon>
        <taxon>Bacillati</taxon>
        <taxon>Actinomycetota</taxon>
        <taxon>Actinomycetes</taxon>
        <taxon>Pseudonocardiales</taxon>
        <taxon>Pseudonocardiaceae</taxon>
    </lineage>
</organism>
<dbReference type="RefSeq" id="WP_260195283.1">
    <property type="nucleotide sequence ID" value="NZ_JAFFZE010000025.1"/>
</dbReference>
<comment type="similarity">
    <text evidence="1">Belongs to the WXG100 family.</text>
</comment>
<accession>A0ABT2JIQ2</accession>
<evidence type="ECO:0000256" key="1">
    <source>
        <dbReference type="RuleBase" id="RU362001"/>
    </source>
</evidence>
<protein>
    <recommendedName>
        <fullName evidence="1">ESAT-6-like protein</fullName>
    </recommendedName>
</protein>